<evidence type="ECO:0000313" key="1">
    <source>
        <dbReference type="EMBL" id="MBC8532260.1"/>
    </source>
</evidence>
<dbReference type="RefSeq" id="WP_249317373.1">
    <property type="nucleotide sequence ID" value="NZ_JACRSR010000006.1"/>
</dbReference>
<dbReference type="Proteomes" id="UP000623172">
    <property type="component" value="Unassembled WGS sequence"/>
</dbReference>
<organism evidence="1 2">
    <name type="scientific">Gehongia tenuis</name>
    <dbReference type="NCBI Taxonomy" id="2763655"/>
    <lineage>
        <taxon>Bacteria</taxon>
        <taxon>Bacillati</taxon>
        <taxon>Bacillota</taxon>
        <taxon>Clostridia</taxon>
        <taxon>Christensenellales</taxon>
        <taxon>Christensenellaceae</taxon>
        <taxon>Gehongia</taxon>
    </lineage>
</organism>
<accession>A0A926D8C2</accession>
<dbReference type="EMBL" id="JACRSR010000006">
    <property type="protein sequence ID" value="MBC8532260.1"/>
    <property type="molecule type" value="Genomic_DNA"/>
</dbReference>
<protein>
    <submittedName>
        <fullName evidence="1">DUF433 domain-containing protein</fullName>
    </submittedName>
</protein>
<dbReference type="AlphaFoldDB" id="A0A926D8C2"/>
<dbReference type="SUPFAM" id="SSF46689">
    <property type="entry name" value="Homeodomain-like"/>
    <property type="match status" value="1"/>
</dbReference>
<proteinExistence type="predicted"/>
<name>A0A926D8C2_9FIRM</name>
<sequence>MTAMTRIACRTIQRRMEAGGSWESVILDYPGLTAEQLAEIRAEVMGGSEQ</sequence>
<gene>
    <name evidence="1" type="ORF">H8696_10430</name>
</gene>
<evidence type="ECO:0000313" key="2">
    <source>
        <dbReference type="Proteomes" id="UP000623172"/>
    </source>
</evidence>
<comment type="caution">
    <text evidence="1">The sequence shown here is derived from an EMBL/GenBank/DDBJ whole genome shotgun (WGS) entry which is preliminary data.</text>
</comment>
<reference evidence="1" key="1">
    <citation type="submission" date="2020-08" db="EMBL/GenBank/DDBJ databases">
        <title>Genome public.</title>
        <authorList>
            <person name="Liu C."/>
            <person name="Sun Q."/>
        </authorList>
    </citation>
    <scope>NUCLEOTIDE SEQUENCE</scope>
    <source>
        <strain evidence="1">NSJ-53</strain>
    </source>
</reference>
<dbReference type="InterPro" id="IPR007367">
    <property type="entry name" value="DUF433"/>
</dbReference>
<keyword evidence="2" id="KW-1185">Reference proteome</keyword>
<dbReference type="Pfam" id="PF04255">
    <property type="entry name" value="DUF433"/>
    <property type="match status" value="1"/>
</dbReference>
<dbReference type="InterPro" id="IPR009057">
    <property type="entry name" value="Homeodomain-like_sf"/>
</dbReference>